<dbReference type="SUPFAM" id="SSF54423">
    <property type="entry name" value="DsbC/DsbG N-terminal domain-like"/>
    <property type="match status" value="1"/>
</dbReference>
<reference evidence="10 11" key="1">
    <citation type="submission" date="2023-01" db="EMBL/GenBank/DDBJ databases">
        <title>Vibrio sp. KJ40-1 sp.nov, isolated from marine algae.</title>
        <authorList>
            <person name="Butt M."/>
            <person name="Kim J.M.J."/>
            <person name="Jeon C.O.C."/>
        </authorList>
    </citation>
    <scope>NUCLEOTIDE SEQUENCE [LARGE SCALE GENOMIC DNA]</scope>
    <source>
        <strain evidence="10 11">KJ40-1</strain>
    </source>
</reference>
<evidence type="ECO:0000256" key="4">
    <source>
        <dbReference type="ARBA" id="ARBA00022764"/>
    </source>
</evidence>
<protein>
    <recommendedName>
        <fullName evidence="7">Thiol:disulfide interchange protein</fullName>
    </recommendedName>
</protein>
<evidence type="ECO:0000256" key="3">
    <source>
        <dbReference type="ARBA" id="ARBA00022729"/>
    </source>
</evidence>
<dbReference type="InterPro" id="IPR051470">
    <property type="entry name" value="Thiol:disulfide_interchange"/>
</dbReference>
<evidence type="ECO:0000256" key="1">
    <source>
        <dbReference type="ARBA" id="ARBA00004418"/>
    </source>
</evidence>
<comment type="caution">
    <text evidence="10">The sequence shown here is derived from an EMBL/GenBank/DDBJ whole genome shotgun (WGS) entry which is preliminary data.</text>
</comment>
<proteinExistence type="inferred from homology"/>
<dbReference type="InterPro" id="IPR012336">
    <property type="entry name" value="Thioredoxin-like_fold"/>
</dbReference>
<dbReference type="Gene3D" id="3.40.30.10">
    <property type="entry name" value="Glutaredoxin"/>
    <property type="match status" value="1"/>
</dbReference>
<evidence type="ECO:0000256" key="7">
    <source>
        <dbReference type="RuleBase" id="RU364038"/>
    </source>
</evidence>
<evidence type="ECO:0000256" key="2">
    <source>
        <dbReference type="ARBA" id="ARBA00009813"/>
    </source>
</evidence>
<accession>A0ABT4YTE2</accession>
<dbReference type="PROSITE" id="PS51257">
    <property type="entry name" value="PROKAR_LIPOPROTEIN"/>
    <property type="match status" value="1"/>
</dbReference>
<comment type="similarity">
    <text evidence="2 7">Belongs to the thioredoxin family. DsbC subfamily.</text>
</comment>
<evidence type="ECO:0000259" key="8">
    <source>
        <dbReference type="Pfam" id="PF10411"/>
    </source>
</evidence>
<keyword evidence="5" id="KW-1015">Disulfide bond</keyword>
<feature type="signal peptide" evidence="7">
    <location>
        <begin position="1"/>
        <end position="18"/>
    </location>
</feature>
<dbReference type="InterPro" id="IPR018950">
    <property type="entry name" value="DiS-bond_isomerase_DsbC/G_N"/>
</dbReference>
<comment type="function">
    <text evidence="7">Required for disulfide bond formation in some periplasmic proteins. Acts by transferring its disulfide bond to other proteins and is reduced in the process.</text>
</comment>
<feature type="domain" description="Thioredoxin-like fold" evidence="9">
    <location>
        <begin position="144"/>
        <end position="269"/>
    </location>
</feature>
<evidence type="ECO:0000259" key="9">
    <source>
        <dbReference type="Pfam" id="PF13098"/>
    </source>
</evidence>
<dbReference type="CDD" id="cd03020">
    <property type="entry name" value="DsbA_DsbC_DsbG"/>
    <property type="match status" value="1"/>
</dbReference>
<dbReference type="EMBL" id="JAQLOI010000001">
    <property type="protein sequence ID" value="MDB1124827.1"/>
    <property type="molecule type" value="Genomic_DNA"/>
</dbReference>
<organism evidence="10 11">
    <name type="scientific">Vibrio algarum</name>
    <dbReference type="NCBI Taxonomy" id="3020714"/>
    <lineage>
        <taxon>Bacteria</taxon>
        <taxon>Pseudomonadati</taxon>
        <taxon>Pseudomonadota</taxon>
        <taxon>Gammaproteobacteria</taxon>
        <taxon>Vibrionales</taxon>
        <taxon>Vibrionaceae</taxon>
        <taxon>Vibrio</taxon>
    </lineage>
</organism>
<evidence type="ECO:0000313" key="11">
    <source>
        <dbReference type="Proteomes" id="UP001210678"/>
    </source>
</evidence>
<dbReference type="RefSeq" id="WP_272137690.1">
    <property type="nucleotide sequence ID" value="NZ_JAQLOI010000001.1"/>
</dbReference>
<dbReference type="Pfam" id="PF10411">
    <property type="entry name" value="DsbC_N"/>
    <property type="match status" value="1"/>
</dbReference>
<keyword evidence="11" id="KW-1185">Reference proteome</keyword>
<dbReference type="PANTHER" id="PTHR35272:SF3">
    <property type="entry name" value="THIOL:DISULFIDE INTERCHANGE PROTEIN DSBC"/>
    <property type="match status" value="1"/>
</dbReference>
<dbReference type="Gene3D" id="3.10.450.70">
    <property type="entry name" value="Disulphide bond isomerase, DsbC/G, N-terminal"/>
    <property type="match status" value="1"/>
</dbReference>
<evidence type="ECO:0000256" key="5">
    <source>
        <dbReference type="ARBA" id="ARBA00023157"/>
    </source>
</evidence>
<feature type="chain" id="PRO_5044952437" description="Thiol:disulfide interchange protein" evidence="7">
    <location>
        <begin position="19"/>
        <end position="278"/>
    </location>
</feature>
<keyword evidence="4 7" id="KW-0574">Periplasm</keyword>
<sequence length="278" mass="30544">MSVLRNLLILATPFFVTACDAADTNSPETKVNQAEVAAVKQDAVEVLDIESSTGEFDEATLRARFESMGVNVVSIAPATIDGLYEVDTTGGMVFSNAQGDQFIAGTLYALDDNGQYVDVLAERQAPKNAEKIEQYASDMIVYPAENEKYVITVFTDTTCTYCVRLHSQMQGYNDLGITVRYLAYPRQGPTGEVAQEMARIWCSVDPEKSMTQAKLNHSFNEDVDNLEQCGQKIMEQYALGRDLGISGTPAVFLPNGKLLAGYMPPAGLFKRIQQEMTQ</sequence>
<dbReference type="InterPro" id="IPR009094">
    <property type="entry name" value="DiS-bond_isomerase_DsbC/G_N_sf"/>
</dbReference>
<dbReference type="Proteomes" id="UP001210678">
    <property type="component" value="Unassembled WGS sequence"/>
</dbReference>
<feature type="domain" description="Disulphide bond isomerase DsbC/G N-terminal" evidence="8">
    <location>
        <begin position="58"/>
        <end position="112"/>
    </location>
</feature>
<name>A0ABT4YTE2_9VIBR</name>
<dbReference type="InterPro" id="IPR036249">
    <property type="entry name" value="Thioredoxin-like_sf"/>
</dbReference>
<keyword evidence="3 7" id="KW-0732">Signal</keyword>
<evidence type="ECO:0000313" key="10">
    <source>
        <dbReference type="EMBL" id="MDB1124827.1"/>
    </source>
</evidence>
<dbReference type="Pfam" id="PF13098">
    <property type="entry name" value="Thioredoxin_2"/>
    <property type="match status" value="1"/>
</dbReference>
<comment type="subcellular location">
    <subcellularLocation>
        <location evidence="1 7">Periplasm</location>
    </subcellularLocation>
</comment>
<dbReference type="PANTHER" id="PTHR35272">
    <property type="entry name" value="THIOL:DISULFIDE INTERCHANGE PROTEIN DSBC-RELATED"/>
    <property type="match status" value="1"/>
</dbReference>
<evidence type="ECO:0000256" key="6">
    <source>
        <dbReference type="ARBA" id="ARBA00023284"/>
    </source>
</evidence>
<gene>
    <name evidence="10" type="ORF">PGX00_14705</name>
</gene>
<dbReference type="InterPro" id="IPR033954">
    <property type="entry name" value="DiS-bond_Isoase_DsbC/G"/>
</dbReference>
<keyword evidence="6 7" id="KW-0676">Redox-active center</keyword>
<dbReference type="SUPFAM" id="SSF52833">
    <property type="entry name" value="Thioredoxin-like"/>
    <property type="match status" value="1"/>
</dbReference>